<reference evidence="1 2" key="1">
    <citation type="submission" date="2015-05" db="EMBL/GenBank/DDBJ databases">
        <authorList>
            <person name="Goodhead I."/>
        </authorList>
    </citation>
    <scope>NUCLEOTIDE SEQUENCE [LARGE SCALE GENOMIC DNA]</scope>
    <source>
        <strain evidence="2">morsitans</strain>
    </source>
</reference>
<dbReference type="RefSeq" id="WP_041866877.1">
    <property type="nucleotide sequence ID" value="NC_007712.1"/>
</dbReference>
<accession>A0A193QJ20</accession>
<evidence type="ECO:0000313" key="1">
    <source>
        <dbReference type="EMBL" id="CRL45172.1"/>
    </source>
</evidence>
<name>A0A193QJ20_SODGM</name>
<gene>
    <name evidence="1" type="ORF">SGGMMB4_02718</name>
</gene>
<dbReference type="Proteomes" id="UP000245838">
    <property type="component" value="Chromosome sggmmb4_Chromosome"/>
</dbReference>
<protein>
    <submittedName>
        <fullName evidence="1">Uncharacterized protein</fullName>
    </submittedName>
</protein>
<dbReference type="OrthoDB" id="6547760at2"/>
<sequence>MNAKLIALIAVLAVVSGAFWAGYLKGWYAHSEHVNRQARAKRLEAEKAVNTGEKKAVDANVAAKVIYRTVYRNVVKYVDSPNRSVCQFDDDAVQLRQRSIDAANHIPGFDDAAVQDK</sequence>
<dbReference type="AlphaFoldDB" id="A0A193QJ20"/>
<dbReference type="BioCyc" id="SGLO343509:SGP1_RS10525-MONOMER"/>
<evidence type="ECO:0000313" key="2">
    <source>
        <dbReference type="Proteomes" id="UP000245838"/>
    </source>
</evidence>
<proteinExistence type="predicted"/>
<dbReference type="EMBL" id="LN854557">
    <property type="protein sequence ID" value="CRL45172.1"/>
    <property type="molecule type" value="Genomic_DNA"/>
</dbReference>
<organism evidence="1 2">
    <name type="scientific">Sodalis glossinidius (strain morsitans)</name>
    <dbReference type="NCBI Taxonomy" id="343509"/>
    <lineage>
        <taxon>Bacteria</taxon>
        <taxon>Pseudomonadati</taxon>
        <taxon>Pseudomonadota</taxon>
        <taxon>Gammaproteobacteria</taxon>
        <taxon>Enterobacterales</taxon>
        <taxon>Bruguierivoracaceae</taxon>
        <taxon>Sodalis</taxon>
    </lineage>
</organism>